<feature type="transmembrane region" description="Helical" evidence="1">
    <location>
        <begin position="143"/>
        <end position="176"/>
    </location>
</feature>
<keyword evidence="3" id="KW-1185">Reference proteome</keyword>
<keyword evidence="1" id="KW-1133">Transmembrane helix</keyword>
<sequence>MAGMASGPWTSLGTFGWFLGVWIVMMAAMMFPSVAPTVALYSKMSRKPMASSFFVAGYLLTWTGAGVVAFLVGLLGPALAGDFAWERGGRFLTGATLLVAAAYELTPLKNVCLSKCRSPLGLLLGSWRDGRLGALRMGMRNGAWCVGCCWALMASLFALGFMSPLWMVLVAALIAVEKTLPWRRVATYGVTAVLVVLGVLVITSPDVLAGFLMPIPRPMR</sequence>
<dbReference type="Pfam" id="PF09948">
    <property type="entry name" value="PpoB2"/>
    <property type="match status" value="1"/>
</dbReference>
<feature type="transmembrane region" description="Helical" evidence="1">
    <location>
        <begin position="53"/>
        <end position="76"/>
    </location>
</feature>
<gene>
    <name evidence="2" type="ORF">GCM10022236_42140</name>
</gene>
<name>A0ABP7ALX1_9ACTN</name>
<dbReference type="RefSeq" id="WP_344808295.1">
    <property type="nucleotide sequence ID" value="NZ_BAABAB010000036.1"/>
</dbReference>
<feature type="transmembrane region" description="Helical" evidence="1">
    <location>
        <begin position="15"/>
        <end position="41"/>
    </location>
</feature>
<organism evidence="2 3">
    <name type="scientific">Microlunatus ginsengisoli</name>
    <dbReference type="NCBI Taxonomy" id="363863"/>
    <lineage>
        <taxon>Bacteria</taxon>
        <taxon>Bacillati</taxon>
        <taxon>Actinomycetota</taxon>
        <taxon>Actinomycetes</taxon>
        <taxon>Propionibacteriales</taxon>
        <taxon>Propionibacteriaceae</taxon>
        <taxon>Microlunatus</taxon>
    </lineage>
</organism>
<feature type="transmembrane region" description="Helical" evidence="1">
    <location>
        <begin position="88"/>
        <end position="105"/>
    </location>
</feature>
<protein>
    <submittedName>
        <fullName evidence="2">DUF2182 domain-containing protein</fullName>
    </submittedName>
</protein>
<evidence type="ECO:0000313" key="2">
    <source>
        <dbReference type="EMBL" id="GAA3635112.1"/>
    </source>
</evidence>
<keyword evidence="1" id="KW-0472">Membrane</keyword>
<evidence type="ECO:0000256" key="1">
    <source>
        <dbReference type="SAM" id="Phobius"/>
    </source>
</evidence>
<dbReference type="EMBL" id="BAABAB010000036">
    <property type="protein sequence ID" value="GAA3635112.1"/>
    <property type="molecule type" value="Genomic_DNA"/>
</dbReference>
<dbReference type="InterPro" id="IPR018688">
    <property type="entry name" value="PpoB2-like"/>
</dbReference>
<feature type="transmembrane region" description="Helical" evidence="1">
    <location>
        <begin position="188"/>
        <end position="212"/>
    </location>
</feature>
<comment type="caution">
    <text evidence="2">The sequence shown here is derived from an EMBL/GenBank/DDBJ whole genome shotgun (WGS) entry which is preliminary data.</text>
</comment>
<accession>A0ABP7ALX1</accession>
<keyword evidence="1" id="KW-0812">Transmembrane</keyword>
<dbReference type="Proteomes" id="UP001501490">
    <property type="component" value="Unassembled WGS sequence"/>
</dbReference>
<evidence type="ECO:0000313" key="3">
    <source>
        <dbReference type="Proteomes" id="UP001501490"/>
    </source>
</evidence>
<proteinExistence type="predicted"/>
<reference evidence="3" key="1">
    <citation type="journal article" date="2019" name="Int. J. Syst. Evol. Microbiol.">
        <title>The Global Catalogue of Microorganisms (GCM) 10K type strain sequencing project: providing services to taxonomists for standard genome sequencing and annotation.</title>
        <authorList>
            <consortium name="The Broad Institute Genomics Platform"/>
            <consortium name="The Broad Institute Genome Sequencing Center for Infectious Disease"/>
            <person name="Wu L."/>
            <person name="Ma J."/>
        </authorList>
    </citation>
    <scope>NUCLEOTIDE SEQUENCE [LARGE SCALE GENOMIC DNA]</scope>
    <source>
        <strain evidence="3">JCM 16929</strain>
    </source>
</reference>